<dbReference type="GO" id="GO:0003724">
    <property type="term" value="F:RNA helicase activity"/>
    <property type="evidence" value="ECO:0007669"/>
    <property type="project" value="UniProtKB-EC"/>
</dbReference>
<dbReference type="GO" id="GO:0016787">
    <property type="term" value="F:hydrolase activity"/>
    <property type="evidence" value="ECO:0007669"/>
    <property type="project" value="UniProtKB-KW"/>
</dbReference>
<evidence type="ECO:0000256" key="7">
    <source>
        <dbReference type="RuleBase" id="RU000492"/>
    </source>
</evidence>
<feature type="compositionally biased region" description="Basic and acidic residues" evidence="9">
    <location>
        <begin position="642"/>
        <end position="668"/>
    </location>
</feature>
<dbReference type="SMART" id="SM00490">
    <property type="entry name" value="HELICc"/>
    <property type="match status" value="1"/>
</dbReference>
<organism evidence="12 13">
    <name type="scientific">Aspergillus ellipticus CBS 707.79</name>
    <dbReference type="NCBI Taxonomy" id="1448320"/>
    <lineage>
        <taxon>Eukaryota</taxon>
        <taxon>Fungi</taxon>
        <taxon>Dikarya</taxon>
        <taxon>Ascomycota</taxon>
        <taxon>Pezizomycotina</taxon>
        <taxon>Eurotiomycetes</taxon>
        <taxon>Eurotiomycetidae</taxon>
        <taxon>Eurotiales</taxon>
        <taxon>Aspergillaceae</taxon>
        <taxon>Aspergillus</taxon>
        <taxon>Aspergillus subgen. Circumdati</taxon>
    </lineage>
</organism>
<evidence type="ECO:0000259" key="11">
    <source>
        <dbReference type="PROSITE" id="PS51194"/>
    </source>
</evidence>
<feature type="region of interest" description="Disordered" evidence="9">
    <location>
        <begin position="627"/>
        <end position="681"/>
    </location>
</feature>
<dbReference type="InterPro" id="IPR001650">
    <property type="entry name" value="Helicase_C-like"/>
</dbReference>
<dbReference type="Pfam" id="PF00271">
    <property type="entry name" value="Helicase_C"/>
    <property type="match status" value="1"/>
</dbReference>
<comment type="catalytic activity">
    <reaction evidence="6 8">
        <text>ATP + H2O = ADP + phosphate + H(+)</text>
        <dbReference type="Rhea" id="RHEA:13065"/>
        <dbReference type="ChEBI" id="CHEBI:15377"/>
        <dbReference type="ChEBI" id="CHEBI:15378"/>
        <dbReference type="ChEBI" id="CHEBI:30616"/>
        <dbReference type="ChEBI" id="CHEBI:43474"/>
        <dbReference type="ChEBI" id="CHEBI:456216"/>
        <dbReference type="EC" id="3.6.4.13"/>
    </reaction>
</comment>
<sequence>MLGAFRRNGVVHALRASRSLLARPTAQKTQWLAPSAPVVPRTVRALYHPSPVRFQSFEDSSAQPTEAKPEPEQFADLGAQGILDPSIVRVITNKMNIKTMTEVQSKTLREALNGEDVLAQAKTGTGKTLAFLVPIIQNILHSKDLNIAKQSASRVRRQASSTDIRAIVISPTRELAEQIAVEAKRLTMDSGLVVQTAVGGTNKREHLQRTKREGCHILVGTPGRLFDLLSDPYSNVEAPNLSSLVFDEADRLLDAGFSKEIKDIQELLPDPTKVERQTLMFSATVPHEVLDVVRMTMKPAFKYINTVRNDEPPTHFRVPQKVVCLEGYENALPAVLELVQTHMETKPNKPFKAILYFNSTLHTSLCYSTFQRLRVDPADFRSPHPLGRLPLSEIHGRLTQAQRTSVTERFRKSPSGMLFSSDVTARGLDFPDVTHVIQIGTPRDRESYIHRVGRTGRAGKEGEGWLFIHKGEKRSSDRLLEGLPINQDTSLEAAVADMRSDVLADATALPSVQQVRGSVDSISRDLKVEAWKAFSNSVPGSFYTPDKNALEAVNDFAIYGLGLPVAPRLSALVEGKLTKGGDRQGDSYGGRNSRGRSNYGGRGSRGDGYGGRGDGYGRGVARGGFSRNRDFNYPRSGGGGYGRDDRASGFSRSERDRSNYGGSSDRHGYGPRRSAFDNYDF</sequence>
<accession>A0A319E9Y4</accession>
<evidence type="ECO:0000256" key="5">
    <source>
        <dbReference type="ARBA" id="ARBA00022884"/>
    </source>
</evidence>
<dbReference type="VEuPathDB" id="FungiDB:BO71DRAFT_346923"/>
<protein>
    <recommendedName>
        <fullName evidence="8">ATP-dependent RNA helicase</fullName>
        <ecNumber evidence="8">3.6.4.13</ecNumber>
    </recommendedName>
</protein>
<dbReference type="AlphaFoldDB" id="A0A319E9Y4"/>
<dbReference type="SMART" id="SM00487">
    <property type="entry name" value="DEXDc"/>
    <property type="match status" value="1"/>
</dbReference>
<keyword evidence="2 7" id="KW-0378">Hydrolase</keyword>
<dbReference type="CDD" id="cd17964">
    <property type="entry name" value="DEADc_MSS116"/>
    <property type="match status" value="1"/>
</dbReference>
<evidence type="ECO:0000256" key="3">
    <source>
        <dbReference type="ARBA" id="ARBA00022806"/>
    </source>
</evidence>
<keyword evidence="5 8" id="KW-0694">RNA-binding</keyword>
<dbReference type="PROSITE" id="PS51192">
    <property type="entry name" value="HELICASE_ATP_BIND_1"/>
    <property type="match status" value="1"/>
</dbReference>
<evidence type="ECO:0000256" key="8">
    <source>
        <dbReference type="RuleBase" id="RU365068"/>
    </source>
</evidence>
<name>A0A319E9Y4_9EURO</name>
<reference evidence="12 13" key="1">
    <citation type="submission" date="2018-02" db="EMBL/GenBank/DDBJ databases">
        <title>The genomes of Aspergillus section Nigri reveals drivers in fungal speciation.</title>
        <authorList>
            <consortium name="DOE Joint Genome Institute"/>
            <person name="Vesth T.C."/>
            <person name="Nybo J."/>
            <person name="Theobald S."/>
            <person name="Brandl J."/>
            <person name="Frisvad J.C."/>
            <person name="Nielsen K.F."/>
            <person name="Lyhne E.K."/>
            <person name="Kogle M.E."/>
            <person name="Kuo A."/>
            <person name="Riley R."/>
            <person name="Clum A."/>
            <person name="Nolan M."/>
            <person name="Lipzen A."/>
            <person name="Salamov A."/>
            <person name="Henrissat B."/>
            <person name="Wiebenga A."/>
            <person name="De vries R.P."/>
            <person name="Grigoriev I.V."/>
            <person name="Mortensen U.H."/>
            <person name="Andersen M.R."/>
            <person name="Baker S.E."/>
        </authorList>
    </citation>
    <scope>NUCLEOTIDE SEQUENCE [LARGE SCALE GENOMIC DNA]</scope>
    <source>
        <strain evidence="12 13">CBS 707.79</strain>
    </source>
</reference>
<feature type="region of interest" description="Disordered" evidence="9">
    <location>
        <begin position="577"/>
        <end position="615"/>
    </location>
</feature>
<comment type="domain">
    <text evidence="8">The Q motif is unique to and characteristic of the DEAD box family of RNA helicases and controls ATP binding and hydrolysis.</text>
</comment>
<feature type="domain" description="Helicase ATP-binding" evidence="10">
    <location>
        <begin position="108"/>
        <end position="303"/>
    </location>
</feature>
<comment type="function">
    <text evidence="8">RNA helicase.</text>
</comment>
<dbReference type="CDD" id="cd18787">
    <property type="entry name" value="SF2_C_DEAD"/>
    <property type="match status" value="1"/>
</dbReference>
<evidence type="ECO:0000259" key="10">
    <source>
        <dbReference type="PROSITE" id="PS51192"/>
    </source>
</evidence>
<proteinExistence type="inferred from homology"/>
<evidence type="ECO:0000256" key="9">
    <source>
        <dbReference type="SAM" id="MobiDB-lite"/>
    </source>
</evidence>
<dbReference type="InterPro" id="IPR027417">
    <property type="entry name" value="P-loop_NTPase"/>
</dbReference>
<dbReference type="InterPro" id="IPR014001">
    <property type="entry name" value="Helicase_ATP-bd"/>
</dbReference>
<keyword evidence="4 7" id="KW-0067">ATP-binding</keyword>
<dbReference type="EC" id="3.6.4.13" evidence="8"/>
<dbReference type="OrthoDB" id="193716at2759"/>
<dbReference type="SUPFAM" id="SSF52540">
    <property type="entry name" value="P-loop containing nucleoside triphosphate hydrolases"/>
    <property type="match status" value="1"/>
</dbReference>
<evidence type="ECO:0000256" key="6">
    <source>
        <dbReference type="ARBA" id="ARBA00047984"/>
    </source>
</evidence>
<keyword evidence="13" id="KW-1185">Reference proteome</keyword>
<evidence type="ECO:0000256" key="4">
    <source>
        <dbReference type="ARBA" id="ARBA00022840"/>
    </source>
</evidence>
<dbReference type="InterPro" id="IPR000629">
    <property type="entry name" value="RNA-helicase_DEAD-box_CS"/>
</dbReference>
<dbReference type="Pfam" id="PF00270">
    <property type="entry name" value="DEAD"/>
    <property type="match status" value="1"/>
</dbReference>
<feature type="domain" description="Helicase C-terminal" evidence="11">
    <location>
        <begin position="337"/>
        <end position="499"/>
    </location>
</feature>
<dbReference type="PANTHER" id="PTHR24031">
    <property type="entry name" value="RNA HELICASE"/>
    <property type="match status" value="1"/>
</dbReference>
<dbReference type="InterPro" id="IPR011545">
    <property type="entry name" value="DEAD/DEAH_box_helicase_dom"/>
</dbReference>
<evidence type="ECO:0000256" key="1">
    <source>
        <dbReference type="ARBA" id="ARBA00022741"/>
    </source>
</evidence>
<comment type="similarity">
    <text evidence="7">Belongs to the DEAD box helicase family.</text>
</comment>
<evidence type="ECO:0000313" key="12">
    <source>
        <dbReference type="EMBL" id="PYH97538.1"/>
    </source>
</evidence>
<keyword evidence="1 7" id="KW-0547">Nucleotide-binding</keyword>
<feature type="compositionally biased region" description="Gly residues" evidence="9">
    <location>
        <begin position="598"/>
        <end position="615"/>
    </location>
</feature>
<dbReference type="STRING" id="1448320.A0A319E9Y4"/>
<dbReference type="PROSITE" id="PS00039">
    <property type="entry name" value="DEAD_ATP_HELICASE"/>
    <property type="match status" value="1"/>
</dbReference>
<gene>
    <name evidence="12" type="ORF">BO71DRAFT_346923</name>
</gene>
<keyword evidence="3 7" id="KW-0347">Helicase</keyword>
<dbReference type="GO" id="GO:0003723">
    <property type="term" value="F:RNA binding"/>
    <property type="evidence" value="ECO:0007669"/>
    <property type="project" value="UniProtKB-UniRule"/>
</dbReference>
<dbReference type="Proteomes" id="UP000247810">
    <property type="component" value="Unassembled WGS sequence"/>
</dbReference>
<dbReference type="Gene3D" id="3.40.50.300">
    <property type="entry name" value="P-loop containing nucleotide triphosphate hydrolases"/>
    <property type="match status" value="2"/>
</dbReference>
<evidence type="ECO:0000313" key="13">
    <source>
        <dbReference type="Proteomes" id="UP000247810"/>
    </source>
</evidence>
<evidence type="ECO:0000256" key="2">
    <source>
        <dbReference type="ARBA" id="ARBA00022801"/>
    </source>
</evidence>
<dbReference type="PROSITE" id="PS51194">
    <property type="entry name" value="HELICASE_CTER"/>
    <property type="match status" value="1"/>
</dbReference>
<dbReference type="EMBL" id="KZ825823">
    <property type="protein sequence ID" value="PYH97538.1"/>
    <property type="molecule type" value="Genomic_DNA"/>
</dbReference>
<dbReference type="GO" id="GO:0005524">
    <property type="term" value="F:ATP binding"/>
    <property type="evidence" value="ECO:0007669"/>
    <property type="project" value="UniProtKB-UniRule"/>
</dbReference>